<sequence>MPNPNDPIFFFSCSRTATLKYFFISLLFILPILIPPIQIHSLPFHKSVLAFISPLFLSLTSSNLLHFYTSLHFSSHPTLNFKPRVSTFFSVDSNFPNSNVSIDGFRDGKPSASSIGRFRREAEHRNSQRCDKFS</sequence>
<evidence type="ECO:0000313" key="3">
    <source>
        <dbReference type="Proteomes" id="UP000035740"/>
    </source>
</evidence>
<feature type="transmembrane region" description="Helical" evidence="1">
    <location>
        <begin position="21"/>
        <end position="42"/>
    </location>
</feature>
<dbReference type="AlphaFoldDB" id="A0A0J8E4K8"/>
<name>A0A0J8E4K8_BETVV</name>
<organism evidence="2 3">
    <name type="scientific">Beta vulgaris subsp. vulgaris</name>
    <name type="common">Beet</name>
    <dbReference type="NCBI Taxonomy" id="3555"/>
    <lineage>
        <taxon>Eukaryota</taxon>
        <taxon>Viridiplantae</taxon>
        <taxon>Streptophyta</taxon>
        <taxon>Embryophyta</taxon>
        <taxon>Tracheophyta</taxon>
        <taxon>Spermatophyta</taxon>
        <taxon>Magnoliopsida</taxon>
        <taxon>eudicotyledons</taxon>
        <taxon>Gunneridae</taxon>
        <taxon>Pentapetalae</taxon>
        <taxon>Caryophyllales</taxon>
        <taxon>Chenopodiaceae</taxon>
        <taxon>Betoideae</taxon>
        <taxon>Beta</taxon>
    </lineage>
</organism>
<reference evidence="2 3" key="1">
    <citation type="journal article" date="2014" name="Nature">
        <title>The genome of the recently domesticated crop plant sugar beet (Beta vulgaris).</title>
        <authorList>
            <person name="Dohm J.C."/>
            <person name="Minoche A.E."/>
            <person name="Holtgrawe D."/>
            <person name="Capella-Gutierrez S."/>
            <person name="Zakrzewski F."/>
            <person name="Tafer H."/>
            <person name="Rupp O."/>
            <person name="Sorensen T.R."/>
            <person name="Stracke R."/>
            <person name="Reinhardt R."/>
            <person name="Goesmann A."/>
            <person name="Kraft T."/>
            <person name="Schulz B."/>
            <person name="Stadler P.F."/>
            <person name="Schmidt T."/>
            <person name="Gabaldon T."/>
            <person name="Lehrach H."/>
            <person name="Weisshaar B."/>
            <person name="Himmelbauer H."/>
        </authorList>
    </citation>
    <scope>NUCLEOTIDE SEQUENCE [LARGE SCALE GENOMIC DNA]</scope>
    <source>
        <tissue evidence="2">Taproot</tissue>
    </source>
</reference>
<accession>A0A0J8E4K8</accession>
<dbReference type="Gramene" id="KMS98060">
    <property type="protein sequence ID" value="KMS98060"/>
    <property type="gene ID" value="BVRB_4g096170"/>
</dbReference>
<evidence type="ECO:0000313" key="2">
    <source>
        <dbReference type="EMBL" id="KMS98060.1"/>
    </source>
</evidence>
<keyword evidence="3" id="KW-1185">Reference proteome</keyword>
<protein>
    <submittedName>
        <fullName evidence="2">Uncharacterized protein</fullName>
    </submittedName>
</protein>
<keyword evidence="1" id="KW-0472">Membrane</keyword>
<dbReference type="Proteomes" id="UP000035740">
    <property type="component" value="Unassembled WGS sequence"/>
</dbReference>
<gene>
    <name evidence="2" type="ORF">BVRB_4g096170</name>
</gene>
<dbReference type="EMBL" id="KQ090270">
    <property type="protein sequence ID" value="KMS98060.1"/>
    <property type="molecule type" value="Genomic_DNA"/>
</dbReference>
<feature type="transmembrane region" description="Helical" evidence="1">
    <location>
        <begin position="48"/>
        <end position="68"/>
    </location>
</feature>
<keyword evidence="1" id="KW-0812">Transmembrane</keyword>
<keyword evidence="1" id="KW-1133">Transmembrane helix</keyword>
<proteinExistence type="predicted"/>
<evidence type="ECO:0000256" key="1">
    <source>
        <dbReference type="SAM" id="Phobius"/>
    </source>
</evidence>